<proteinExistence type="predicted"/>
<keyword evidence="2" id="KW-1185">Reference proteome</keyword>
<reference evidence="3" key="2">
    <citation type="submission" date="2025-08" db="UniProtKB">
        <authorList>
            <consortium name="RefSeq"/>
        </authorList>
    </citation>
    <scope>IDENTIFICATION</scope>
    <source>
        <tissue evidence="3">Leaf</tissue>
    </source>
</reference>
<dbReference type="PANTHER" id="PTHR33116:SF84">
    <property type="entry name" value="RNA-DIRECTED DNA POLYMERASE"/>
    <property type="match status" value="1"/>
</dbReference>
<evidence type="ECO:0000313" key="2">
    <source>
        <dbReference type="Proteomes" id="UP000813463"/>
    </source>
</evidence>
<dbReference type="InterPro" id="IPR043502">
    <property type="entry name" value="DNA/RNA_pol_sf"/>
</dbReference>
<dbReference type="Gene3D" id="3.60.10.10">
    <property type="entry name" value="Endonuclease/exonuclease/phosphatase"/>
    <property type="match status" value="1"/>
</dbReference>
<dbReference type="KEGG" id="soe:110776392"/>
<accession>A0A9R0HT97</accession>
<dbReference type="InterPro" id="IPR036691">
    <property type="entry name" value="Endo/exonu/phosph_ase_sf"/>
</dbReference>
<evidence type="ECO:0000259" key="1">
    <source>
        <dbReference type="PROSITE" id="PS50878"/>
    </source>
</evidence>
<dbReference type="InterPro" id="IPR000477">
    <property type="entry name" value="RT_dom"/>
</dbReference>
<feature type="domain" description="Reverse transcriptase" evidence="1">
    <location>
        <begin position="384"/>
        <end position="662"/>
    </location>
</feature>
<name>A0A9R0HT97_SPIOL</name>
<dbReference type="AlphaFoldDB" id="A0A9R0HT97"/>
<dbReference type="SUPFAM" id="SSF56672">
    <property type="entry name" value="DNA/RNA polymerases"/>
    <property type="match status" value="1"/>
</dbReference>
<dbReference type="Proteomes" id="UP000813463">
    <property type="component" value="Chromosome 1"/>
</dbReference>
<dbReference type="PANTHER" id="PTHR33116">
    <property type="entry name" value="REVERSE TRANSCRIPTASE ZINC-BINDING DOMAIN-CONTAINING PROTEIN-RELATED-RELATED"/>
    <property type="match status" value="1"/>
</dbReference>
<sequence length="718" mass="82521">MDNILCWNVRGLSRKQKQLKVRVMISSHKAKLFSYLQTRAKASKMGDLYLNLCPTWCFSTNSSCHNNGRIVIAWDASAFTIDIIHMTSQVIHCSVTPSSTQDSFFCTFFYRLNTTREREALWNTLSELARVCSTSSWITIGDFNAIMELEDRIGSRVRLSEVQPMIQCMAFCQLTTIKTVGRKFTWNNKQDGVDRVFTRIDRVLANSNWGDCFENAEACFLPEEDFDHCPMVLNTHKIDAVKRPFRFYNMWTSSPKFLEIVQTHWCKCKDVFLPAQKQLHSNPTNCEMATAERDSAEQYRAAKENYDSFMHQRAKLHWLEHGDENSKAFHQSIKQRREQNQIYSLQTGDGEWINTVKGFRRLFWTSTAIFSGHPWLTVFIVIQDFFRTGKLHKEINVTSTTLIPKVSVPSSVSDFRPIACCSVVDKCISKLLCAKLNSVLPDIISPNQGAFVAGRSILHNVLVCQDIIKMYRKWQKRANCFMKLDLKNAYDTVEWDFIGEIMTELGFPNHFIQLIMTCLTTTQYSILINGAPTTLIQPKRGLRQGDPLSPLLFTLCMEYFSRAMATVGDHPIFHFHSRCRSLKLNHLCFADDLLMFCKGDKSMIQVMLQGFQLFADTTVLQVNSAKSSLYCCGMNDNAINEIVNLSGFQVGKLPFKYLGVHVSPWKLKTGDCDCLVDKMTHRIKVWSSRNLSFAGRAQLINSVLMRIYVYWSQLFIFS</sequence>
<gene>
    <name evidence="3" type="primary">LOC110776392</name>
</gene>
<dbReference type="SUPFAM" id="SSF56219">
    <property type="entry name" value="DNase I-like"/>
    <property type="match status" value="1"/>
</dbReference>
<dbReference type="PROSITE" id="PS50878">
    <property type="entry name" value="RT_POL"/>
    <property type="match status" value="1"/>
</dbReference>
<protein>
    <recommendedName>
        <fullName evidence="1">Reverse transcriptase domain-containing protein</fullName>
    </recommendedName>
</protein>
<dbReference type="CDD" id="cd01650">
    <property type="entry name" value="RT_nLTR_like"/>
    <property type="match status" value="1"/>
</dbReference>
<dbReference type="Pfam" id="PF00078">
    <property type="entry name" value="RVT_1"/>
    <property type="match status" value="1"/>
</dbReference>
<evidence type="ECO:0000313" key="3">
    <source>
        <dbReference type="RefSeq" id="XP_021836641.2"/>
    </source>
</evidence>
<reference evidence="2" key="1">
    <citation type="journal article" date="2021" name="Nat. Commun.">
        <title>Genomic analyses provide insights into spinach domestication and the genetic basis of agronomic traits.</title>
        <authorList>
            <person name="Cai X."/>
            <person name="Sun X."/>
            <person name="Xu C."/>
            <person name="Sun H."/>
            <person name="Wang X."/>
            <person name="Ge C."/>
            <person name="Zhang Z."/>
            <person name="Wang Q."/>
            <person name="Fei Z."/>
            <person name="Jiao C."/>
            <person name="Wang Q."/>
        </authorList>
    </citation>
    <scope>NUCLEOTIDE SEQUENCE [LARGE SCALE GENOMIC DNA]</scope>
    <source>
        <strain evidence="2">cv. Varoflay</strain>
    </source>
</reference>
<dbReference type="GeneID" id="110776392"/>
<organism evidence="2 3">
    <name type="scientific">Spinacia oleracea</name>
    <name type="common">Spinach</name>
    <dbReference type="NCBI Taxonomy" id="3562"/>
    <lineage>
        <taxon>Eukaryota</taxon>
        <taxon>Viridiplantae</taxon>
        <taxon>Streptophyta</taxon>
        <taxon>Embryophyta</taxon>
        <taxon>Tracheophyta</taxon>
        <taxon>Spermatophyta</taxon>
        <taxon>Magnoliopsida</taxon>
        <taxon>eudicotyledons</taxon>
        <taxon>Gunneridae</taxon>
        <taxon>Pentapetalae</taxon>
        <taxon>Caryophyllales</taxon>
        <taxon>Chenopodiaceae</taxon>
        <taxon>Chenopodioideae</taxon>
        <taxon>Anserineae</taxon>
        <taxon>Spinacia</taxon>
    </lineage>
</organism>
<dbReference type="RefSeq" id="XP_021836641.2">
    <property type="nucleotide sequence ID" value="XM_021980949.2"/>
</dbReference>